<proteinExistence type="predicted"/>
<organism evidence="1 2">
    <name type="scientific">Fusarium solani subsp. cucurbitae</name>
    <name type="common">Neocosmosporum cucurbitae</name>
    <dbReference type="NCBI Taxonomy" id="2747967"/>
    <lineage>
        <taxon>Eukaryota</taxon>
        <taxon>Fungi</taxon>
        <taxon>Dikarya</taxon>
        <taxon>Ascomycota</taxon>
        <taxon>Pezizomycotina</taxon>
        <taxon>Sordariomycetes</taxon>
        <taxon>Hypocreomycetidae</taxon>
        <taxon>Hypocreales</taxon>
        <taxon>Nectriaceae</taxon>
        <taxon>Fusarium</taxon>
        <taxon>Fusarium solani species complex</taxon>
    </lineage>
</organism>
<evidence type="ECO:0000313" key="1">
    <source>
        <dbReference type="EMBL" id="UPL00490.1"/>
    </source>
</evidence>
<accession>A0ACD3ZGS9</accession>
<dbReference type="Proteomes" id="UP000830768">
    <property type="component" value="Chromosome 10"/>
</dbReference>
<gene>
    <name evidence="1" type="ORF">LCI18_011424</name>
</gene>
<keyword evidence="2" id="KW-1185">Reference proteome</keyword>
<sequence length="342" mass="39918">MPLLDAAGNISIGLQWLSLRCTAPRGNGQQESHLFSSVLQLFIYSLEPPVLSLGNNEHNCPQRHPSLNNTTIFTFYRYKIMTPDSPSFTLFPKLPPELRTQIWQQALPIIGPALCRYREGLWHRRFLRPGDEGHFPELEDYIELEFRPDLVIQISVELPLILVNHEARSVTLEWARKNGVKIPPGSDNHTCMRPFDPELDVIYIEISQMMDFFRAPHERMFEDDSVGRIISSSKRPKRLAISKMTFRDNYLIYDILFKYNYASHLFVIAGEQPDFEGLWEVDSSQGKSMFWNYRRLRFETRDGEYITDKGLYPTIEENERGLSEDLSHFTDLEIRPAFAVRR</sequence>
<protein>
    <submittedName>
        <fullName evidence="1">Uncharacterized protein</fullName>
    </submittedName>
</protein>
<dbReference type="EMBL" id="CP090038">
    <property type="protein sequence ID" value="UPL00490.1"/>
    <property type="molecule type" value="Genomic_DNA"/>
</dbReference>
<name>A0ACD3ZGS9_FUSSC</name>
<reference evidence="1" key="1">
    <citation type="submission" date="2021-11" db="EMBL/GenBank/DDBJ databases">
        <title>Fusarium solani-melongenae Genome sequencing and assembly.</title>
        <authorList>
            <person name="Xie S."/>
            <person name="Huang L."/>
            <person name="Zhang X."/>
        </authorList>
    </citation>
    <scope>NUCLEOTIDE SEQUENCE</scope>
    <source>
        <strain evidence="1">CRI 24-3</strain>
    </source>
</reference>
<evidence type="ECO:0000313" key="2">
    <source>
        <dbReference type="Proteomes" id="UP000830768"/>
    </source>
</evidence>